<dbReference type="RefSeq" id="WP_076172778.1">
    <property type="nucleotide sequence ID" value="NZ_MRTP01000006.1"/>
</dbReference>
<name>A0A1R1ELB6_9BACL</name>
<reference evidence="3 4" key="1">
    <citation type="submission" date="2016-11" db="EMBL/GenBank/DDBJ databases">
        <title>Paenibacillus species isolates.</title>
        <authorList>
            <person name="Beno S.M."/>
        </authorList>
    </citation>
    <scope>NUCLEOTIDE SEQUENCE [LARGE SCALE GENOMIC DNA]</scope>
    <source>
        <strain evidence="3 4">FSL R5-0378</strain>
    </source>
</reference>
<dbReference type="STRING" id="297318.BK138_21215"/>
<keyword evidence="1" id="KW-0378">Hydrolase</keyword>
<evidence type="ECO:0000256" key="1">
    <source>
        <dbReference type="ARBA" id="ARBA00022801"/>
    </source>
</evidence>
<dbReference type="SUPFAM" id="SSF55811">
    <property type="entry name" value="Nudix"/>
    <property type="match status" value="1"/>
</dbReference>
<dbReference type="EMBL" id="MRTP01000006">
    <property type="protein sequence ID" value="OMF52605.1"/>
    <property type="molecule type" value="Genomic_DNA"/>
</dbReference>
<accession>A0A1R1ELB6</accession>
<dbReference type="PROSITE" id="PS51462">
    <property type="entry name" value="NUDIX"/>
    <property type="match status" value="1"/>
</dbReference>
<evidence type="ECO:0000313" key="4">
    <source>
        <dbReference type="Proteomes" id="UP000187172"/>
    </source>
</evidence>
<protein>
    <submittedName>
        <fullName evidence="3">DNA mismatch repair protein MutT</fullName>
    </submittedName>
</protein>
<keyword evidence="4" id="KW-1185">Reference proteome</keyword>
<dbReference type="Pfam" id="PF00293">
    <property type="entry name" value="NUDIX"/>
    <property type="match status" value="1"/>
</dbReference>
<dbReference type="Proteomes" id="UP000187172">
    <property type="component" value="Unassembled WGS sequence"/>
</dbReference>
<dbReference type="PRINTS" id="PR00502">
    <property type="entry name" value="NUDIXFAMILY"/>
</dbReference>
<dbReference type="InterPro" id="IPR000086">
    <property type="entry name" value="NUDIX_hydrolase_dom"/>
</dbReference>
<dbReference type="InterPro" id="IPR020476">
    <property type="entry name" value="Nudix_hydrolase"/>
</dbReference>
<dbReference type="Gene3D" id="3.90.79.10">
    <property type="entry name" value="Nucleoside Triphosphate Pyrophosphohydrolase"/>
    <property type="match status" value="1"/>
</dbReference>
<comment type="caution">
    <text evidence="3">The sequence shown here is derived from an EMBL/GenBank/DDBJ whole genome shotgun (WGS) entry which is preliminary data.</text>
</comment>
<evidence type="ECO:0000259" key="2">
    <source>
        <dbReference type="PROSITE" id="PS51462"/>
    </source>
</evidence>
<organism evidence="3 4">
    <name type="scientific">Paenibacillus rhizosphaerae</name>
    <dbReference type="NCBI Taxonomy" id="297318"/>
    <lineage>
        <taxon>Bacteria</taxon>
        <taxon>Bacillati</taxon>
        <taxon>Bacillota</taxon>
        <taxon>Bacilli</taxon>
        <taxon>Bacillales</taxon>
        <taxon>Paenibacillaceae</taxon>
        <taxon>Paenibacillus</taxon>
    </lineage>
</organism>
<dbReference type="GO" id="GO:0016787">
    <property type="term" value="F:hydrolase activity"/>
    <property type="evidence" value="ECO:0007669"/>
    <property type="project" value="UniProtKB-KW"/>
</dbReference>
<gene>
    <name evidence="3" type="ORF">BK138_21215</name>
</gene>
<proteinExistence type="predicted"/>
<sequence length="170" mass="19241">MNQTIRVEWGGQPVKLTWIPTKDMPDPAKVTSVHGICMLRGNVLAVHVDGRGFDIPGGHVEPGETPEEAFHREVLEEGSVRGRAVYIGMMEVSHEENEHFDPNGKYPLVGYQLFYRMDIEECLPFNRENECLARIWVEPEEFRYVIDHALLGLVLEEALKQPAGESGGER</sequence>
<feature type="domain" description="Nudix hydrolase" evidence="2">
    <location>
        <begin position="28"/>
        <end position="160"/>
    </location>
</feature>
<dbReference type="AlphaFoldDB" id="A0A1R1ELB6"/>
<dbReference type="InterPro" id="IPR015797">
    <property type="entry name" value="NUDIX_hydrolase-like_dom_sf"/>
</dbReference>
<evidence type="ECO:0000313" key="3">
    <source>
        <dbReference type="EMBL" id="OMF52605.1"/>
    </source>
</evidence>